<evidence type="ECO:0000313" key="3">
    <source>
        <dbReference type="Proteomes" id="UP001176961"/>
    </source>
</evidence>
<name>A0AA36DI01_CYLNA</name>
<gene>
    <name evidence="2" type="ORF">CYNAS_LOCUS9</name>
</gene>
<reference evidence="2" key="1">
    <citation type="submission" date="2023-07" db="EMBL/GenBank/DDBJ databases">
        <authorList>
            <consortium name="CYATHOMIX"/>
        </authorList>
    </citation>
    <scope>NUCLEOTIDE SEQUENCE</scope>
    <source>
        <strain evidence="2">N/A</strain>
    </source>
</reference>
<accession>A0AA36DI01</accession>
<protein>
    <submittedName>
        <fullName evidence="2">Uncharacterized protein</fullName>
    </submittedName>
</protein>
<sequence>MAAVGMAPAHAIIVTVGSTEATIDEHPENEAALSLAMMTSVILIKKKIRIPKRYFRKRAASSNKDASFSRLRSIDTSSTKFA</sequence>
<proteinExistence type="predicted"/>
<dbReference type="EMBL" id="CATQJL010000001">
    <property type="protein sequence ID" value="CAJ0588026.1"/>
    <property type="molecule type" value="Genomic_DNA"/>
</dbReference>
<comment type="caution">
    <text evidence="2">The sequence shown here is derived from an EMBL/GenBank/DDBJ whole genome shotgun (WGS) entry which is preliminary data.</text>
</comment>
<keyword evidence="3" id="KW-1185">Reference proteome</keyword>
<dbReference type="Proteomes" id="UP001176961">
    <property type="component" value="Unassembled WGS sequence"/>
</dbReference>
<feature type="region of interest" description="Disordered" evidence="1">
    <location>
        <begin position="59"/>
        <end position="82"/>
    </location>
</feature>
<organism evidence="2 3">
    <name type="scientific">Cylicocyclus nassatus</name>
    <name type="common">Nematode worm</name>
    <dbReference type="NCBI Taxonomy" id="53992"/>
    <lineage>
        <taxon>Eukaryota</taxon>
        <taxon>Metazoa</taxon>
        <taxon>Ecdysozoa</taxon>
        <taxon>Nematoda</taxon>
        <taxon>Chromadorea</taxon>
        <taxon>Rhabditida</taxon>
        <taxon>Rhabditina</taxon>
        <taxon>Rhabditomorpha</taxon>
        <taxon>Strongyloidea</taxon>
        <taxon>Strongylidae</taxon>
        <taxon>Cylicocyclus</taxon>
    </lineage>
</organism>
<dbReference type="AlphaFoldDB" id="A0AA36DI01"/>
<evidence type="ECO:0000256" key="1">
    <source>
        <dbReference type="SAM" id="MobiDB-lite"/>
    </source>
</evidence>
<evidence type="ECO:0000313" key="2">
    <source>
        <dbReference type="EMBL" id="CAJ0588026.1"/>
    </source>
</evidence>